<proteinExistence type="predicted"/>
<dbReference type="Proteomes" id="UP001162834">
    <property type="component" value="Chromosome"/>
</dbReference>
<sequence>MTTRARQCFPLPIGAPLFPSPPSAFREVTCVGALLRLPEGVARQLVAEPLEPLDDLLYVNWMYAGDVDGYKDMHIIDMTVPVEYEGTVGRHCALEYIDCVWGMSIGRELWSFPKKTGAIVWEESDDGIHLECRPVDRLTVGAPEESLIVEMDFRFGDADAEAGADWPQQFGVADEAPYLQVRQVMAEDRTSARAEVVRVGMSYGEFHESRAGTGTLQVQDGPQDPVASMLGRVEVLGARMDRMEFDFAPDDDAGSVIGSVEIAAEQGRS</sequence>
<gene>
    <name evidence="1" type="primary">adc_2</name>
    <name evidence="1" type="ORF">DSM104329_00762</name>
</gene>
<dbReference type="InterPro" id="IPR010451">
    <property type="entry name" value="Acetoacetate_decarboxylase"/>
</dbReference>
<organism evidence="1 2">
    <name type="scientific">Capillimicrobium parvum</name>
    <dbReference type="NCBI Taxonomy" id="2884022"/>
    <lineage>
        <taxon>Bacteria</taxon>
        <taxon>Bacillati</taxon>
        <taxon>Actinomycetota</taxon>
        <taxon>Thermoleophilia</taxon>
        <taxon>Solirubrobacterales</taxon>
        <taxon>Capillimicrobiaceae</taxon>
        <taxon>Capillimicrobium</taxon>
    </lineage>
</organism>
<dbReference type="EC" id="4.1.1.4" evidence="1"/>
<protein>
    <submittedName>
        <fullName evidence="1">Acetoacetate decarboxylase</fullName>
        <ecNumber evidence="1">4.1.1.4</ecNumber>
    </submittedName>
</protein>
<name>A0A9E6XU15_9ACTN</name>
<dbReference type="RefSeq" id="WP_259314062.1">
    <property type="nucleotide sequence ID" value="NZ_CP087164.1"/>
</dbReference>
<dbReference type="AlphaFoldDB" id="A0A9E6XU15"/>
<dbReference type="GO" id="GO:0047602">
    <property type="term" value="F:acetoacetate decarboxylase activity"/>
    <property type="evidence" value="ECO:0007669"/>
    <property type="project" value="UniProtKB-EC"/>
</dbReference>
<keyword evidence="1" id="KW-0456">Lyase</keyword>
<dbReference type="SUPFAM" id="SSF160104">
    <property type="entry name" value="Acetoacetate decarboxylase-like"/>
    <property type="match status" value="1"/>
</dbReference>
<reference evidence="1" key="1">
    <citation type="journal article" date="2022" name="Int. J. Syst. Evol. Microbiol.">
        <title>Pseudomonas aegrilactucae sp. nov. and Pseudomonas morbosilactucae sp. nov., pathogens causing bacterial rot of lettuce in Japan.</title>
        <authorList>
            <person name="Sawada H."/>
            <person name="Fujikawa T."/>
            <person name="Satou M."/>
        </authorList>
    </citation>
    <scope>NUCLEOTIDE SEQUENCE</scope>
    <source>
        <strain evidence="1">0166_1</strain>
    </source>
</reference>
<dbReference type="Gene3D" id="2.40.400.10">
    <property type="entry name" value="Acetoacetate decarboxylase-like"/>
    <property type="match status" value="1"/>
</dbReference>
<evidence type="ECO:0000313" key="2">
    <source>
        <dbReference type="Proteomes" id="UP001162834"/>
    </source>
</evidence>
<accession>A0A9E6XU15</accession>
<dbReference type="EMBL" id="CP087164">
    <property type="protein sequence ID" value="UGS34384.1"/>
    <property type="molecule type" value="Genomic_DNA"/>
</dbReference>
<dbReference type="Pfam" id="PF06314">
    <property type="entry name" value="ADC"/>
    <property type="match status" value="1"/>
</dbReference>
<dbReference type="InterPro" id="IPR023375">
    <property type="entry name" value="ADC_dom_sf"/>
</dbReference>
<dbReference type="KEGG" id="sbae:DSM104329_00762"/>
<evidence type="ECO:0000313" key="1">
    <source>
        <dbReference type="EMBL" id="UGS34384.1"/>
    </source>
</evidence>
<keyword evidence="2" id="KW-1185">Reference proteome</keyword>